<proteinExistence type="predicted"/>
<dbReference type="EMBL" id="BLXT01005253">
    <property type="protein sequence ID" value="GFO21459.1"/>
    <property type="molecule type" value="Genomic_DNA"/>
</dbReference>
<gene>
    <name evidence="1" type="ORF">PoB_004796400</name>
</gene>
<evidence type="ECO:0000313" key="1">
    <source>
        <dbReference type="EMBL" id="GFO21459.1"/>
    </source>
</evidence>
<reference evidence="1 2" key="1">
    <citation type="journal article" date="2021" name="Elife">
        <title>Chloroplast acquisition without the gene transfer in kleptoplastic sea slugs, Plakobranchus ocellatus.</title>
        <authorList>
            <person name="Maeda T."/>
            <person name="Takahashi S."/>
            <person name="Yoshida T."/>
            <person name="Shimamura S."/>
            <person name="Takaki Y."/>
            <person name="Nagai Y."/>
            <person name="Toyoda A."/>
            <person name="Suzuki Y."/>
            <person name="Arimoto A."/>
            <person name="Ishii H."/>
            <person name="Satoh N."/>
            <person name="Nishiyama T."/>
            <person name="Hasebe M."/>
            <person name="Maruyama T."/>
            <person name="Minagawa J."/>
            <person name="Obokata J."/>
            <person name="Shigenobu S."/>
        </authorList>
    </citation>
    <scope>NUCLEOTIDE SEQUENCE [LARGE SCALE GENOMIC DNA]</scope>
</reference>
<dbReference type="AlphaFoldDB" id="A0AAV4BRJ1"/>
<comment type="caution">
    <text evidence="1">The sequence shown here is derived from an EMBL/GenBank/DDBJ whole genome shotgun (WGS) entry which is preliminary data.</text>
</comment>
<organism evidence="1 2">
    <name type="scientific">Plakobranchus ocellatus</name>
    <dbReference type="NCBI Taxonomy" id="259542"/>
    <lineage>
        <taxon>Eukaryota</taxon>
        <taxon>Metazoa</taxon>
        <taxon>Spiralia</taxon>
        <taxon>Lophotrochozoa</taxon>
        <taxon>Mollusca</taxon>
        <taxon>Gastropoda</taxon>
        <taxon>Heterobranchia</taxon>
        <taxon>Euthyneura</taxon>
        <taxon>Panpulmonata</taxon>
        <taxon>Sacoglossa</taxon>
        <taxon>Placobranchoidea</taxon>
        <taxon>Plakobranchidae</taxon>
        <taxon>Plakobranchus</taxon>
    </lineage>
</organism>
<protein>
    <submittedName>
        <fullName evidence="1">Uncharacterized protein</fullName>
    </submittedName>
</protein>
<sequence>MEQRFALHHLTETALIRFQHASQRSDESLEEWAERLHNPALYAFEADSGTGMYQHEIKQMVLKFCTGCVDRETGLHAANMHREYLDDVIKDILQFQFNHAAIYGSWG</sequence>
<keyword evidence="2" id="KW-1185">Reference proteome</keyword>
<dbReference type="Proteomes" id="UP000735302">
    <property type="component" value="Unassembled WGS sequence"/>
</dbReference>
<accession>A0AAV4BRJ1</accession>
<name>A0AAV4BRJ1_9GAST</name>
<evidence type="ECO:0000313" key="2">
    <source>
        <dbReference type="Proteomes" id="UP000735302"/>
    </source>
</evidence>